<dbReference type="InterPro" id="IPR004358">
    <property type="entry name" value="Sig_transdc_His_kin-like_C"/>
</dbReference>
<dbReference type="SUPFAM" id="SSF55785">
    <property type="entry name" value="PYP-like sensor domain (PAS domain)"/>
    <property type="match status" value="3"/>
</dbReference>
<dbReference type="InterPro" id="IPR036890">
    <property type="entry name" value="HATPase_C_sf"/>
</dbReference>
<keyword evidence="3" id="KW-0808">Transferase</keyword>
<dbReference type="SUPFAM" id="SSF47384">
    <property type="entry name" value="Homodimeric domain of signal transducing histidine kinase"/>
    <property type="match status" value="1"/>
</dbReference>
<dbReference type="PRINTS" id="PR00344">
    <property type="entry name" value="BCTRLSENSOR"/>
</dbReference>
<keyword evidence="1" id="KW-0597">Phosphoprotein</keyword>
<dbReference type="Pfam" id="PF02518">
    <property type="entry name" value="HATPase_c"/>
    <property type="match status" value="1"/>
</dbReference>
<dbReference type="OrthoDB" id="10266508at2759"/>
<sequence>MEARTERMALMERLISREREIKALRTQCRSVAIENECLEASLRQSNALFVIISAKYKVMRSNNAFQLIYNVPSIQHRPRTLFRKAVALPSALCPRASFTDHLVSGKRCYSINWTVQGQFESGRLVKVAMAGAVESTAPSEEWRRETRTTAIFRMMDKFAEAAFWFACIDRRYTNGCRIIHVSHHVEEWFEVPATDICNGTALVWLQGVDSSMRETVQNTWVSFITGLTESVDIVYRAVGIHSGKETWIRSRAVKLPPKPGSRAGSTWTFGTMENITRRVEMERVFAKEDMIFDMIRRYVSAVVLIVDIRGFARTGRCESVVASQYWETVTGTPVSFFDGSFDPHSLRPLLVPDEADWFMNRLRLFLLGKGPFNISHRFINQCTGNIVHMRTRSGLVRDDSGRPVTAIIMAADTTAKHLLAADKAQTRPIFEQLSRAVGDVFYLAVPDPPVAPGHDHLFLPLTFVSDSSSSVLGIAPELLCSYPDLWIEQIVPKDRERFIEAIREYKQACKVDPRHARLAIYTDIEVDGEFKHVLCTNWPALSLRGSIRHFVGLWVDRTSIVRTEKQLLEAIQRFDLISNTVDSLFYLIVSTEGSSKYKILYINKRYEEWTSRTRETYYARGSDEWWEQVHPSDRESAKERFTAVSGIPRMNRQYRMNFDDGTERHVINRTVHVTTNDDLRLLVGVVVDVSDMVIAQQQKSDAQAQLYRSQRLESLGVLAGGVSHDLNNILAVILGDADMILDDLDPISDARLHSLVSSIISSCMKAGTITGKLLAYSGQGQMSVTDVNLTTLALGMADFVHASLPPNVTVYWKLSRASTLPSIKGDPTQLQQVIVTILTNAVEAIEPNAGFITVSCGFCPVADRRLYLSVADTGCGMSEETISRMFDPLFSTKGEFGRGLGMAAVQGIVQHHGGVITAKSTERVGSVIRMTFPIADCRRRGRR</sequence>
<proteinExistence type="predicted"/>
<dbReference type="CDD" id="cd00130">
    <property type="entry name" value="PAS"/>
    <property type="match status" value="1"/>
</dbReference>
<dbReference type="Gene3D" id="3.30.450.20">
    <property type="entry name" value="PAS domain"/>
    <property type="match status" value="3"/>
</dbReference>
<dbReference type="CDD" id="cd00082">
    <property type="entry name" value="HisKA"/>
    <property type="match status" value="1"/>
</dbReference>
<dbReference type="Gene3D" id="1.10.287.130">
    <property type="match status" value="1"/>
</dbReference>
<dbReference type="PROSITE" id="PS50109">
    <property type="entry name" value="HIS_KIN"/>
    <property type="match status" value="1"/>
</dbReference>
<dbReference type="Gene3D" id="3.30.565.10">
    <property type="entry name" value="Histidine kinase-like ATPase, C-terminal domain"/>
    <property type="match status" value="1"/>
</dbReference>
<evidence type="ECO:0000313" key="3">
    <source>
        <dbReference type="EMBL" id="KAG9397211.1"/>
    </source>
</evidence>
<dbReference type="InterPro" id="IPR003661">
    <property type="entry name" value="HisK_dim/P_dom"/>
</dbReference>
<dbReference type="SMART" id="SM00387">
    <property type="entry name" value="HATPase_c"/>
    <property type="match status" value="1"/>
</dbReference>
<keyword evidence="4" id="KW-1185">Reference proteome</keyword>
<evidence type="ECO:0000256" key="1">
    <source>
        <dbReference type="ARBA" id="ARBA00022553"/>
    </source>
</evidence>
<dbReference type="PANTHER" id="PTHR43065:SF42">
    <property type="entry name" value="TWO-COMPONENT SENSOR PPRA"/>
    <property type="match status" value="1"/>
</dbReference>
<accession>A0A8J6E4P6</accession>
<dbReference type="InterPro" id="IPR003594">
    <property type="entry name" value="HATPase_dom"/>
</dbReference>
<dbReference type="GO" id="GO:0000155">
    <property type="term" value="F:phosphorelay sensor kinase activity"/>
    <property type="evidence" value="ECO:0007669"/>
    <property type="project" value="InterPro"/>
</dbReference>
<dbReference type="AlphaFoldDB" id="A0A8J6E4P6"/>
<gene>
    <name evidence="3" type="ORF">J8273_1120</name>
</gene>
<feature type="domain" description="Histidine kinase" evidence="2">
    <location>
        <begin position="721"/>
        <end position="936"/>
    </location>
</feature>
<dbReference type="InterPro" id="IPR005467">
    <property type="entry name" value="His_kinase_dom"/>
</dbReference>
<evidence type="ECO:0000259" key="2">
    <source>
        <dbReference type="PROSITE" id="PS50109"/>
    </source>
</evidence>
<dbReference type="Proteomes" id="UP000717585">
    <property type="component" value="Unassembled WGS sequence"/>
</dbReference>
<dbReference type="InterPro" id="IPR000014">
    <property type="entry name" value="PAS"/>
</dbReference>
<dbReference type="InterPro" id="IPR036097">
    <property type="entry name" value="HisK_dim/P_sf"/>
</dbReference>
<dbReference type="SUPFAM" id="SSF55874">
    <property type="entry name" value="ATPase domain of HSP90 chaperone/DNA topoisomerase II/histidine kinase"/>
    <property type="match status" value="1"/>
</dbReference>
<dbReference type="PANTHER" id="PTHR43065">
    <property type="entry name" value="SENSOR HISTIDINE KINASE"/>
    <property type="match status" value="1"/>
</dbReference>
<dbReference type="EMBL" id="JAHDYR010000003">
    <property type="protein sequence ID" value="KAG9397211.1"/>
    <property type="molecule type" value="Genomic_DNA"/>
</dbReference>
<organism evidence="3 4">
    <name type="scientific">Carpediemonas membranifera</name>
    <dbReference type="NCBI Taxonomy" id="201153"/>
    <lineage>
        <taxon>Eukaryota</taxon>
        <taxon>Metamonada</taxon>
        <taxon>Carpediemonas-like organisms</taxon>
        <taxon>Carpediemonas</taxon>
    </lineage>
</organism>
<evidence type="ECO:0000313" key="4">
    <source>
        <dbReference type="Proteomes" id="UP000717585"/>
    </source>
</evidence>
<name>A0A8J6E4P6_9EUKA</name>
<comment type="caution">
    <text evidence="3">The sequence shown here is derived from an EMBL/GenBank/DDBJ whole genome shotgun (WGS) entry which is preliminary data.</text>
</comment>
<protein>
    <submittedName>
        <fullName evidence="3">Histidine kinase- DNA gyrase B- and HSP90-like ATPase</fullName>
    </submittedName>
</protein>
<keyword evidence="3" id="KW-0418">Kinase</keyword>
<dbReference type="InterPro" id="IPR035965">
    <property type="entry name" value="PAS-like_dom_sf"/>
</dbReference>
<reference evidence="3" key="1">
    <citation type="submission" date="2021-05" db="EMBL/GenBank/DDBJ databases">
        <title>A free-living protist that lacks canonical eukaryotic 1 DNA replication and segregation systems.</title>
        <authorList>
            <person name="Salas-Leiva D.E."/>
            <person name="Tromer E.C."/>
            <person name="Curtis B.A."/>
            <person name="Jerlstrom-Hultqvist J."/>
            <person name="Kolisko M."/>
            <person name="Yi Z."/>
            <person name="Salas-Leiva J.S."/>
            <person name="Gallot-Lavallee L."/>
            <person name="Kops G.J.P.L."/>
            <person name="Archibald J.M."/>
            <person name="Simpson A.G.B."/>
            <person name="Roger A.J."/>
        </authorList>
    </citation>
    <scope>NUCLEOTIDE SEQUENCE</scope>
    <source>
        <strain evidence="3">BICM</strain>
    </source>
</reference>